<feature type="non-terminal residue" evidence="1">
    <location>
        <position position="1"/>
    </location>
</feature>
<dbReference type="STRING" id="436010.A0A166KH28"/>
<dbReference type="Proteomes" id="UP000076532">
    <property type="component" value="Unassembled WGS sequence"/>
</dbReference>
<dbReference type="AlphaFoldDB" id="A0A166KH28"/>
<feature type="non-terminal residue" evidence="1">
    <location>
        <position position="70"/>
    </location>
</feature>
<evidence type="ECO:0000313" key="1">
    <source>
        <dbReference type="EMBL" id="KZP21900.1"/>
    </source>
</evidence>
<dbReference type="InterPro" id="IPR036397">
    <property type="entry name" value="RNaseH_sf"/>
</dbReference>
<reference evidence="1 2" key="1">
    <citation type="journal article" date="2016" name="Mol. Biol. Evol.">
        <title>Comparative Genomics of Early-Diverging Mushroom-Forming Fungi Provides Insights into the Origins of Lignocellulose Decay Capabilities.</title>
        <authorList>
            <person name="Nagy L.G."/>
            <person name="Riley R."/>
            <person name="Tritt A."/>
            <person name="Adam C."/>
            <person name="Daum C."/>
            <person name="Floudas D."/>
            <person name="Sun H."/>
            <person name="Yadav J.S."/>
            <person name="Pangilinan J."/>
            <person name="Larsson K.H."/>
            <person name="Matsuura K."/>
            <person name="Barry K."/>
            <person name="Labutti K."/>
            <person name="Kuo R."/>
            <person name="Ohm R.A."/>
            <person name="Bhattacharya S.S."/>
            <person name="Shirouzu T."/>
            <person name="Yoshinaga Y."/>
            <person name="Martin F.M."/>
            <person name="Grigoriev I.V."/>
            <person name="Hibbett D.S."/>
        </authorList>
    </citation>
    <scope>NUCLEOTIDE SEQUENCE [LARGE SCALE GENOMIC DNA]</scope>
    <source>
        <strain evidence="1 2">CBS 109695</strain>
    </source>
</reference>
<gene>
    <name evidence="1" type="ORF">FIBSPDRAFT_711498</name>
</gene>
<accession>A0A166KH28</accession>
<dbReference type="EMBL" id="KV417543">
    <property type="protein sequence ID" value="KZP21900.1"/>
    <property type="molecule type" value="Genomic_DNA"/>
</dbReference>
<evidence type="ECO:0000313" key="2">
    <source>
        <dbReference type="Proteomes" id="UP000076532"/>
    </source>
</evidence>
<keyword evidence="2" id="KW-1185">Reference proteome</keyword>
<evidence type="ECO:0008006" key="3">
    <source>
        <dbReference type="Google" id="ProtNLM"/>
    </source>
</evidence>
<proteinExistence type="predicted"/>
<protein>
    <recommendedName>
        <fullName evidence="3">Tc1-like transposase DDE domain-containing protein</fullName>
    </recommendedName>
</protein>
<dbReference type="Gene3D" id="3.30.420.10">
    <property type="entry name" value="Ribonuclease H-like superfamily/Ribonuclease H"/>
    <property type="match status" value="1"/>
</dbReference>
<dbReference type="GO" id="GO:0003676">
    <property type="term" value="F:nucleic acid binding"/>
    <property type="evidence" value="ECO:0007669"/>
    <property type="project" value="InterPro"/>
</dbReference>
<name>A0A166KH28_9AGAM</name>
<organism evidence="1 2">
    <name type="scientific">Athelia psychrophila</name>
    <dbReference type="NCBI Taxonomy" id="1759441"/>
    <lineage>
        <taxon>Eukaryota</taxon>
        <taxon>Fungi</taxon>
        <taxon>Dikarya</taxon>
        <taxon>Basidiomycota</taxon>
        <taxon>Agaricomycotina</taxon>
        <taxon>Agaricomycetes</taxon>
        <taxon>Agaricomycetidae</taxon>
        <taxon>Atheliales</taxon>
        <taxon>Atheliaceae</taxon>
        <taxon>Athelia</taxon>
    </lineage>
</organism>
<dbReference type="OrthoDB" id="2417635at2759"/>
<sequence>PDMNPIEPIWHVLKTHIRNRPRIPTSLDELKLAAKEAWAQVSEADIDKHVRSMEDRVQAVLCAKGGHTRY</sequence>